<protein>
    <recommendedName>
        <fullName evidence="3">DUF4179 domain-containing protein</fullName>
    </recommendedName>
</protein>
<dbReference type="Gene3D" id="2.60.40.1630">
    <property type="entry name" value="bacillus anthracis domain"/>
    <property type="match status" value="1"/>
</dbReference>
<organism evidence="1 2">
    <name type="scientific">Clostridium uliginosum</name>
    <dbReference type="NCBI Taxonomy" id="119641"/>
    <lineage>
        <taxon>Bacteria</taxon>
        <taxon>Bacillati</taxon>
        <taxon>Bacillota</taxon>
        <taxon>Clostridia</taxon>
        <taxon>Eubacteriales</taxon>
        <taxon>Clostridiaceae</taxon>
        <taxon>Clostridium</taxon>
    </lineage>
</organism>
<name>A0A1I1JUI0_9CLOT</name>
<reference evidence="1 2" key="1">
    <citation type="submission" date="2016-10" db="EMBL/GenBank/DDBJ databases">
        <authorList>
            <person name="de Groot N.N."/>
        </authorList>
    </citation>
    <scope>NUCLEOTIDE SEQUENCE [LARGE SCALE GENOMIC DNA]</scope>
    <source>
        <strain evidence="1 2">DSM 12992</strain>
    </source>
</reference>
<dbReference type="RefSeq" id="WP_090089238.1">
    <property type="nucleotide sequence ID" value="NZ_FOMG01000004.1"/>
</dbReference>
<evidence type="ECO:0000313" key="1">
    <source>
        <dbReference type="EMBL" id="SFC51622.1"/>
    </source>
</evidence>
<dbReference type="Proteomes" id="UP000199263">
    <property type="component" value="Unassembled WGS sequence"/>
</dbReference>
<proteinExistence type="predicted"/>
<gene>
    <name evidence="1" type="ORF">SAMN05421842_104156</name>
</gene>
<evidence type="ECO:0000313" key="2">
    <source>
        <dbReference type="Proteomes" id="UP000199263"/>
    </source>
</evidence>
<accession>A0A1I1JUI0</accession>
<evidence type="ECO:0008006" key="3">
    <source>
        <dbReference type="Google" id="ProtNLM"/>
    </source>
</evidence>
<dbReference type="OrthoDB" id="1883199at2"/>
<dbReference type="AlphaFoldDB" id="A0A1I1JUI0"/>
<dbReference type="EMBL" id="FOMG01000004">
    <property type="protein sequence ID" value="SFC51622.1"/>
    <property type="molecule type" value="Genomic_DNA"/>
</dbReference>
<keyword evidence="2" id="KW-1185">Reference proteome</keyword>
<sequence>MVNKKISKMLGPVLGIMGFMLTIGVLEIPVSANDNVQANSVYCEGANFTDCKYYSININKTVVQNGFKVTLDKVTATKHKLKVIVKVESEKPFDKEKYENSIVQVTFGENCCNGGGKSSEYINDNTLLITIDEDSDEEEYPEKGELRVDVVFPTYKVNVGIDANVDFSESFKNTMEKEVSAKIPEFDFTLNKLQSDIWGTRIVYSGYRRDYSERENDPAESRYSSMILKIGDRMYKTRAAGSHSSGNGGNDRLITGIYEAEAATYERIKDAKDISIIPVVCDMSSDEANKIYEDNQKNGYNEKRNVNKETTNNVNYIKVFKFSDGSKGEIYNIERNDNTVKVYCKGNSEKESLLMASNMFAYYNIGEDKLGYNNIYDSSRHMSFYKDSSDDLGYVVELNNVEKDKVLEIDFESMISKIDRYKIGDAIQVSR</sequence>